<dbReference type="RefSeq" id="WP_067328744.1">
    <property type="nucleotide sequence ID" value="NZ_LNKT01000001.1"/>
</dbReference>
<evidence type="ECO:0000256" key="4">
    <source>
        <dbReference type="ARBA" id="ARBA00022748"/>
    </source>
</evidence>
<reference evidence="10 11" key="1">
    <citation type="submission" date="2015-11" db="EMBL/GenBank/DDBJ databases">
        <title>Draft genome of Sulfurovum riftiae 1812E, a member of the Epsilonproteobacteria isolated from the tube of the deep-sea hydrothermal vent tubewom Riftia pachyptila.</title>
        <authorList>
            <person name="Vetriani C."/>
            <person name="Giovannelli D."/>
        </authorList>
    </citation>
    <scope>NUCLEOTIDE SEQUENCE [LARGE SCALE GENOMIC DNA]</scope>
    <source>
        <strain evidence="10 11">1812E</strain>
    </source>
</reference>
<dbReference type="STRING" id="1630136.AS592_11420"/>
<evidence type="ECO:0000256" key="3">
    <source>
        <dbReference type="ARBA" id="ARBA00022692"/>
    </source>
</evidence>
<keyword evidence="2" id="KW-1003">Cell membrane</keyword>
<dbReference type="Pfam" id="PF02683">
    <property type="entry name" value="DsbD_TM"/>
    <property type="match status" value="1"/>
</dbReference>
<feature type="transmembrane region" description="Helical" evidence="7">
    <location>
        <begin position="80"/>
        <end position="104"/>
    </location>
</feature>
<feature type="signal peptide" evidence="8">
    <location>
        <begin position="1"/>
        <end position="24"/>
    </location>
</feature>
<feature type="transmembrane region" description="Helical" evidence="7">
    <location>
        <begin position="40"/>
        <end position="68"/>
    </location>
</feature>
<evidence type="ECO:0000259" key="9">
    <source>
        <dbReference type="PROSITE" id="PS51352"/>
    </source>
</evidence>
<dbReference type="OrthoDB" id="9811036at2"/>
<dbReference type="GO" id="GO:0017004">
    <property type="term" value="P:cytochrome complex assembly"/>
    <property type="evidence" value="ECO:0007669"/>
    <property type="project" value="UniProtKB-KW"/>
</dbReference>
<keyword evidence="6 7" id="KW-0472">Membrane</keyword>
<evidence type="ECO:0000313" key="11">
    <source>
        <dbReference type="Proteomes" id="UP000075359"/>
    </source>
</evidence>
<name>A0A151CJJ2_9BACT</name>
<evidence type="ECO:0000256" key="7">
    <source>
        <dbReference type="SAM" id="Phobius"/>
    </source>
</evidence>
<evidence type="ECO:0000256" key="1">
    <source>
        <dbReference type="ARBA" id="ARBA00004651"/>
    </source>
</evidence>
<comment type="caution">
    <text evidence="10">The sequence shown here is derived from an EMBL/GenBank/DDBJ whole genome shotgun (WGS) entry which is preliminary data.</text>
</comment>
<gene>
    <name evidence="10" type="ORF">AS592_11420</name>
</gene>
<dbReference type="SUPFAM" id="SSF52833">
    <property type="entry name" value="Thioredoxin-like"/>
    <property type="match status" value="1"/>
</dbReference>
<protein>
    <submittedName>
        <fullName evidence="10">Cytochrome C biogenesis protein</fullName>
    </submittedName>
</protein>
<sequence>MKFRSRIFVFAGMLLMIFSALAFGAGSETVPVAGQTTLALIAATFVAGLLLTFTPCVLPMIPIISSIIAGQGEHLTKVKAFWLSFSYVMGTAVTYALMGALAGATGEQLQSYFQNSWAIGAMSIVFVLMALPMFGVYTLQLPSSIQSRLNAQSQKIAGGSIVMVFLLGMISALILGACVSPVLISFLSVAIASHDPALGALTMFSLALGMGVPLVIVGLGAGQLIPRAGGWMDQVKHFFGVLLLAVAIYLFNELGVVNELLLWGVYLLVLGVYMRALEPLPETVSGWKVLFKAIGVLLLLVGAILIVGAAKGNEDLYQPLKSDEPVILASSTGAGHTVTSQFPFELVRNMDELKKKQAEAVRNDKFLVIYFYSDTCGVCKKLKATTLKDPKVRQKLSEEFVAVRVNITGRSNEATEKIRKKYKIFGTPSFVFFDRSGNEMPEENFYGYQSPEEFYDTIDIIAG</sequence>
<evidence type="ECO:0000313" key="10">
    <source>
        <dbReference type="EMBL" id="KYJ87695.1"/>
    </source>
</evidence>
<dbReference type="GO" id="GO:0005886">
    <property type="term" value="C:plasma membrane"/>
    <property type="evidence" value="ECO:0007669"/>
    <property type="project" value="UniProtKB-SubCell"/>
</dbReference>
<proteinExistence type="predicted"/>
<dbReference type="EMBL" id="LNKT01000001">
    <property type="protein sequence ID" value="KYJ87695.1"/>
    <property type="molecule type" value="Genomic_DNA"/>
</dbReference>
<dbReference type="InterPro" id="IPR036249">
    <property type="entry name" value="Thioredoxin-like_sf"/>
</dbReference>
<feature type="transmembrane region" description="Helical" evidence="7">
    <location>
        <begin position="116"/>
        <end position="139"/>
    </location>
</feature>
<evidence type="ECO:0000256" key="8">
    <source>
        <dbReference type="SAM" id="SignalP"/>
    </source>
</evidence>
<dbReference type="InterPro" id="IPR013766">
    <property type="entry name" value="Thioredoxin_domain"/>
</dbReference>
<dbReference type="PANTHER" id="PTHR32234:SF0">
    <property type="entry name" value="THIOL:DISULFIDE INTERCHANGE PROTEIN DSBD"/>
    <property type="match status" value="1"/>
</dbReference>
<evidence type="ECO:0000256" key="2">
    <source>
        <dbReference type="ARBA" id="ARBA00022475"/>
    </source>
</evidence>
<comment type="subcellular location">
    <subcellularLocation>
        <location evidence="1">Cell membrane</location>
        <topology evidence="1">Multi-pass membrane protein</topology>
    </subcellularLocation>
</comment>
<dbReference type="GO" id="GO:0015035">
    <property type="term" value="F:protein-disulfide reductase activity"/>
    <property type="evidence" value="ECO:0007669"/>
    <property type="project" value="TreeGrafter"/>
</dbReference>
<dbReference type="PROSITE" id="PS51352">
    <property type="entry name" value="THIOREDOXIN_2"/>
    <property type="match status" value="1"/>
</dbReference>
<keyword evidence="4" id="KW-0201">Cytochrome c-type biogenesis</keyword>
<feature type="domain" description="Thioredoxin" evidence="9">
    <location>
        <begin position="318"/>
        <end position="463"/>
    </location>
</feature>
<feature type="transmembrane region" description="Helical" evidence="7">
    <location>
        <begin position="197"/>
        <end position="225"/>
    </location>
</feature>
<keyword evidence="11" id="KW-1185">Reference proteome</keyword>
<evidence type="ECO:0000256" key="6">
    <source>
        <dbReference type="ARBA" id="ARBA00023136"/>
    </source>
</evidence>
<keyword evidence="5 7" id="KW-1133">Transmembrane helix</keyword>
<feature type="transmembrane region" description="Helical" evidence="7">
    <location>
        <begin position="289"/>
        <end position="310"/>
    </location>
</feature>
<keyword evidence="3 7" id="KW-0812">Transmembrane</keyword>
<dbReference type="InterPro" id="IPR012336">
    <property type="entry name" value="Thioredoxin-like_fold"/>
</dbReference>
<feature type="transmembrane region" description="Helical" evidence="7">
    <location>
        <begin position="237"/>
        <end position="254"/>
    </location>
</feature>
<feature type="transmembrane region" description="Helical" evidence="7">
    <location>
        <begin position="260"/>
        <end position="277"/>
    </location>
</feature>
<dbReference type="Proteomes" id="UP000075359">
    <property type="component" value="Unassembled WGS sequence"/>
</dbReference>
<evidence type="ECO:0000256" key="5">
    <source>
        <dbReference type="ARBA" id="ARBA00022989"/>
    </source>
</evidence>
<feature type="chain" id="PRO_5007578591" evidence="8">
    <location>
        <begin position="25"/>
        <end position="463"/>
    </location>
</feature>
<dbReference type="NCBIfam" id="NF001419">
    <property type="entry name" value="PRK00293.1"/>
    <property type="match status" value="1"/>
</dbReference>
<dbReference type="GO" id="GO:0045454">
    <property type="term" value="P:cell redox homeostasis"/>
    <property type="evidence" value="ECO:0007669"/>
    <property type="project" value="TreeGrafter"/>
</dbReference>
<keyword evidence="8" id="KW-0732">Signal</keyword>
<dbReference type="PANTHER" id="PTHR32234">
    <property type="entry name" value="THIOL:DISULFIDE INTERCHANGE PROTEIN DSBD"/>
    <property type="match status" value="1"/>
</dbReference>
<dbReference type="InterPro" id="IPR003834">
    <property type="entry name" value="Cyt_c_assmbl_TM_dom"/>
</dbReference>
<feature type="transmembrane region" description="Helical" evidence="7">
    <location>
        <begin position="160"/>
        <end position="191"/>
    </location>
</feature>
<dbReference type="AlphaFoldDB" id="A0A151CJJ2"/>
<accession>A0A151CJJ2</accession>
<dbReference type="Pfam" id="PF13098">
    <property type="entry name" value="Thioredoxin_2"/>
    <property type="match status" value="1"/>
</dbReference>
<dbReference type="Gene3D" id="3.40.30.10">
    <property type="entry name" value="Glutaredoxin"/>
    <property type="match status" value="1"/>
</dbReference>
<organism evidence="10 11">
    <name type="scientific">Sulfurovum riftiae</name>
    <dbReference type="NCBI Taxonomy" id="1630136"/>
    <lineage>
        <taxon>Bacteria</taxon>
        <taxon>Pseudomonadati</taxon>
        <taxon>Campylobacterota</taxon>
        <taxon>Epsilonproteobacteria</taxon>
        <taxon>Campylobacterales</taxon>
        <taxon>Sulfurovaceae</taxon>
        <taxon>Sulfurovum</taxon>
    </lineage>
</organism>